<accession>A0ABY1FRJ5</accession>
<dbReference type="Proteomes" id="UP000199211">
    <property type="component" value="Unassembled WGS sequence"/>
</dbReference>
<proteinExistence type="predicted"/>
<sequence>MAKEKKTMPGPLAITLFVIGGIVGFHLGDLLSDHRVWEQYFSWVFAGVFAIGSPVVVAAIFWD</sequence>
<dbReference type="RefSeq" id="WP_091643569.1">
    <property type="nucleotide sequence ID" value="NZ_FOTV01000016.1"/>
</dbReference>
<protein>
    <submittedName>
        <fullName evidence="2">Uncharacterized protein</fullName>
    </submittedName>
</protein>
<feature type="transmembrane region" description="Helical" evidence="1">
    <location>
        <begin position="40"/>
        <end position="62"/>
    </location>
</feature>
<evidence type="ECO:0000313" key="3">
    <source>
        <dbReference type="Proteomes" id="UP000199211"/>
    </source>
</evidence>
<keyword evidence="1" id="KW-1133">Transmembrane helix</keyword>
<comment type="caution">
    <text evidence="2">The sequence shown here is derived from an EMBL/GenBank/DDBJ whole genome shotgun (WGS) entry which is preliminary data.</text>
</comment>
<name>A0ABY1FRJ5_9GAMM</name>
<keyword evidence="3" id="KW-1185">Reference proteome</keyword>
<feature type="transmembrane region" description="Helical" evidence="1">
    <location>
        <begin position="12"/>
        <end position="28"/>
    </location>
</feature>
<gene>
    <name evidence="2" type="ORF">SAMN04487868_11635</name>
</gene>
<organism evidence="2 3">
    <name type="scientific">Marinobacter salarius</name>
    <dbReference type="NCBI Taxonomy" id="1420917"/>
    <lineage>
        <taxon>Bacteria</taxon>
        <taxon>Pseudomonadati</taxon>
        <taxon>Pseudomonadota</taxon>
        <taxon>Gammaproteobacteria</taxon>
        <taxon>Pseudomonadales</taxon>
        <taxon>Marinobacteraceae</taxon>
        <taxon>Marinobacter</taxon>
    </lineage>
</organism>
<keyword evidence="1" id="KW-0472">Membrane</keyword>
<keyword evidence="1" id="KW-0812">Transmembrane</keyword>
<reference evidence="2 3" key="1">
    <citation type="submission" date="2016-10" db="EMBL/GenBank/DDBJ databases">
        <authorList>
            <person name="Varghese N."/>
            <person name="Submissions S."/>
        </authorList>
    </citation>
    <scope>NUCLEOTIDE SEQUENCE [LARGE SCALE GENOMIC DNA]</scope>
    <source>
        <strain evidence="2 3">DSM 26291</strain>
    </source>
</reference>
<evidence type="ECO:0000313" key="2">
    <source>
        <dbReference type="EMBL" id="SFL93703.1"/>
    </source>
</evidence>
<evidence type="ECO:0000256" key="1">
    <source>
        <dbReference type="SAM" id="Phobius"/>
    </source>
</evidence>
<dbReference type="EMBL" id="FOTV01000016">
    <property type="protein sequence ID" value="SFL93703.1"/>
    <property type="molecule type" value="Genomic_DNA"/>
</dbReference>